<evidence type="ECO:0000313" key="2">
    <source>
        <dbReference type="EMBL" id="CAF4324416.1"/>
    </source>
</evidence>
<organism evidence="2 3">
    <name type="scientific">Rotaria socialis</name>
    <dbReference type="NCBI Taxonomy" id="392032"/>
    <lineage>
        <taxon>Eukaryota</taxon>
        <taxon>Metazoa</taxon>
        <taxon>Spiralia</taxon>
        <taxon>Gnathifera</taxon>
        <taxon>Rotifera</taxon>
        <taxon>Eurotatoria</taxon>
        <taxon>Bdelloidea</taxon>
        <taxon>Philodinida</taxon>
        <taxon>Philodinidae</taxon>
        <taxon>Rotaria</taxon>
    </lineage>
</organism>
<gene>
    <name evidence="2" type="ORF">TSG867_LOCUS7781</name>
</gene>
<dbReference type="CDD" id="cd14273">
    <property type="entry name" value="UBA_TAP-C_like"/>
    <property type="match status" value="1"/>
</dbReference>
<dbReference type="Pfam" id="PF14555">
    <property type="entry name" value="UBA_4"/>
    <property type="match status" value="1"/>
</dbReference>
<reference evidence="2" key="1">
    <citation type="submission" date="2021-02" db="EMBL/GenBank/DDBJ databases">
        <authorList>
            <person name="Nowell W R."/>
        </authorList>
    </citation>
    <scope>NUCLEOTIDE SEQUENCE</scope>
</reference>
<dbReference type="EMBL" id="CAJOBQ010000311">
    <property type="protein sequence ID" value="CAF4324416.1"/>
    <property type="molecule type" value="Genomic_DNA"/>
</dbReference>
<accession>A0A820JBX3</accession>
<evidence type="ECO:0000256" key="1">
    <source>
        <dbReference type="SAM" id="MobiDB-lite"/>
    </source>
</evidence>
<dbReference type="SUPFAM" id="SSF46934">
    <property type="entry name" value="UBA-like"/>
    <property type="match status" value="1"/>
</dbReference>
<sequence length="87" mass="10174">MSASLSTSPKTQSRDSILNIFHEITGMNFEDCLHFLNQYNWKLQNILEDFYKGKEFKNKSSQNSNEKSVENRRESANTQHPSKTMEN</sequence>
<dbReference type="InterPro" id="IPR009060">
    <property type="entry name" value="UBA-like_sf"/>
</dbReference>
<dbReference type="AlphaFoldDB" id="A0A820JBX3"/>
<protein>
    <submittedName>
        <fullName evidence="2">Uncharacterized protein</fullName>
    </submittedName>
</protein>
<proteinExistence type="predicted"/>
<dbReference type="Gene3D" id="1.10.8.10">
    <property type="entry name" value="DNA helicase RuvA subunit, C-terminal domain"/>
    <property type="match status" value="1"/>
</dbReference>
<evidence type="ECO:0000313" key="3">
    <source>
        <dbReference type="Proteomes" id="UP000663862"/>
    </source>
</evidence>
<dbReference type="Proteomes" id="UP000663862">
    <property type="component" value="Unassembled WGS sequence"/>
</dbReference>
<feature type="region of interest" description="Disordered" evidence="1">
    <location>
        <begin position="55"/>
        <end position="87"/>
    </location>
</feature>
<feature type="compositionally biased region" description="Polar residues" evidence="1">
    <location>
        <begin position="76"/>
        <end position="87"/>
    </location>
</feature>
<name>A0A820JBX3_9BILA</name>
<comment type="caution">
    <text evidence="2">The sequence shown here is derived from an EMBL/GenBank/DDBJ whole genome shotgun (WGS) entry which is preliminary data.</text>
</comment>